<dbReference type="EMBL" id="GL888851">
    <property type="protein sequence ID" value="EGI57579.1"/>
    <property type="molecule type" value="Genomic_DNA"/>
</dbReference>
<proteinExistence type="predicted"/>
<organism evidence="2">
    <name type="scientific">Acromyrmex echinatior</name>
    <name type="common">Panamanian leafcutter ant</name>
    <name type="synonym">Acromyrmex octospinosus echinatior</name>
    <dbReference type="NCBI Taxonomy" id="103372"/>
    <lineage>
        <taxon>Eukaryota</taxon>
        <taxon>Metazoa</taxon>
        <taxon>Ecdysozoa</taxon>
        <taxon>Arthropoda</taxon>
        <taxon>Hexapoda</taxon>
        <taxon>Insecta</taxon>
        <taxon>Pterygota</taxon>
        <taxon>Neoptera</taxon>
        <taxon>Endopterygota</taxon>
        <taxon>Hymenoptera</taxon>
        <taxon>Apocrita</taxon>
        <taxon>Aculeata</taxon>
        <taxon>Formicoidea</taxon>
        <taxon>Formicidae</taxon>
        <taxon>Myrmicinae</taxon>
        <taxon>Acromyrmex</taxon>
    </lineage>
</organism>
<evidence type="ECO:0000313" key="1">
    <source>
        <dbReference type="EMBL" id="EGI57579.1"/>
    </source>
</evidence>
<dbReference type="Proteomes" id="UP000007755">
    <property type="component" value="Unassembled WGS sequence"/>
</dbReference>
<dbReference type="InParanoid" id="F4X7K2"/>
<evidence type="ECO:0000313" key="2">
    <source>
        <dbReference type="Proteomes" id="UP000007755"/>
    </source>
</evidence>
<dbReference type="AlphaFoldDB" id="F4X7K2"/>
<protein>
    <submittedName>
        <fullName evidence="1">Uncharacterized protein</fullName>
    </submittedName>
</protein>
<keyword evidence="2" id="KW-1185">Reference proteome</keyword>
<name>F4X7K2_ACREC</name>
<reference evidence="1" key="1">
    <citation type="submission" date="2011-02" db="EMBL/GenBank/DDBJ databases">
        <title>The genome of the leaf-cutting ant Acromyrmex echinatior suggests key adaptations to social evolution and fungus farming.</title>
        <authorList>
            <person name="Nygaard S."/>
            <person name="Zhang G."/>
        </authorList>
    </citation>
    <scope>NUCLEOTIDE SEQUENCE</scope>
</reference>
<gene>
    <name evidence="1" type="ORF">G5I_14379</name>
</gene>
<sequence length="79" mass="8996">MYFAKDSNASYETKDCSNIYNIQKELQKVEETVCSSSSSSFSVQSDIIIDLTQLHVDQIGLFHRLIEIADEVDDLTHTH</sequence>
<accession>F4X7K2</accession>